<dbReference type="AlphaFoldDB" id="A0A9E9M0H1"/>
<dbReference type="EMBL" id="CP098242">
    <property type="protein sequence ID" value="WAW10268.1"/>
    <property type="molecule type" value="Genomic_DNA"/>
</dbReference>
<dbReference type="Proteomes" id="UP001156215">
    <property type="component" value="Chromosome"/>
</dbReference>
<dbReference type="RefSeq" id="WP_269309276.1">
    <property type="nucleotide sequence ID" value="NZ_CP098242.1"/>
</dbReference>
<accession>A0A9E9M0H1</accession>
<protein>
    <submittedName>
        <fullName evidence="1">Uncharacterized protein</fullName>
    </submittedName>
</protein>
<reference evidence="1" key="1">
    <citation type="journal article" date="2022" name="Front. Microbiol.">
        <title>New perspectives on an old grouping: The genomic and phenotypic variability of Oxalobacter formigenes and the implications for calcium oxalate stone prevention.</title>
        <authorList>
            <person name="Chmiel J.A."/>
            <person name="Carr C."/>
            <person name="Stuivenberg G.A."/>
            <person name="Venema R."/>
            <person name="Chanyi R.M."/>
            <person name="Al K.F."/>
            <person name="Giguere D."/>
            <person name="Say H."/>
            <person name="Akouris P.P."/>
            <person name="Dominguez Romero S.A."/>
            <person name="Kwong A."/>
            <person name="Tai V."/>
            <person name="Koval S.F."/>
            <person name="Razvi H."/>
            <person name="Bjazevic J."/>
            <person name="Burton J.P."/>
        </authorList>
    </citation>
    <scope>NUCLEOTIDE SEQUENCE</scope>
    <source>
        <strain evidence="1">WoOx3</strain>
    </source>
</reference>
<dbReference type="KEGG" id="ovb:NB640_00960"/>
<evidence type="ECO:0000313" key="1">
    <source>
        <dbReference type="EMBL" id="WAW10268.1"/>
    </source>
</evidence>
<evidence type="ECO:0000313" key="2">
    <source>
        <dbReference type="Proteomes" id="UP001156215"/>
    </source>
</evidence>
<organism evidence="1 2">
    <name type="scientific">Oxalobacter vibrioformis</name>
    <dbReference type="NCBI Taxonomy" id="933080"/>
    <lineage>
        <taxon>Bacteria</taxon>
        <taxon>Pseudomonadati</taxon>
        <taxon>Pseudomonadota</taxon>
        <taxon>Betaproteobacteria</taxon>
        <taxon>Burkholderiales</taxon>
        <taxon>Oxalobacteraceae</taxon>
        <taxon>Oxalobacter</taxon>
    </lineage>
</organism>
<proteinExistence type="predicted"/>
<keyword evidence="2" id="KW-1185">Reference proteome</keyword>
<sequence length="63" mass="6612">MIRAHVTGLLGHGLSQAVPESARKPSVEFGQNLSLGALGEIAAEYIMQAAENGNVVHEGDIAW</sequence>
<gene>
    <name evidence="1" type="ORF">NB640_00960</name>
</gene>
<name>A0A9E9M0H1_9BURK</name>